<sequence>MTNQELKKRKDYFAKVRLANYRASMKLEGIDVSKPTDAQDKAKILAKYRTLSA</sequence>
<evidence type="ECO:0000313" key="3">
    <source>
        <dbReference type="Proteomes" id="UP000257039"/>
    </source>
</evidence>
<name>A0A4P9VEJ1_9GAMM</name>
<evidence type="ECO:0000313" key="2">
    <source>
        <dbReference type="EMBL" id="RDH41581.1"/>
    </source>
</evidence>
<accession>A0A4P9VEJ1</accession>
<dbReference type="EMBL" id="NDXW01000007">
    <property type="protein sequence ID" value="RDH41581.1"/>
    <property type="molecule type" value="Genomic_DNA"/>
</dbReference>
<dbReference type="InterPro" id="IPR022541">
    <property type="entry name" value="YhfG"/>
</dbReference>
<dbReference type="EMBL" id="NDXW01000008">
    <property type="protein sequence ID" value="RDH41475.1"/>
    <property type="molecule type" value="Genomic_DNA"/>
</dbReference>
<comment type="caution">
    <text evidence="1">The sequence shown here is derived from an EMBL/GenBank/DDBJ whole genome shotgun (WGS) entry which is preliminary data.</text>
</comment>
<reference evidence="1 3" key="1">
    <citation type="submission" date="2017-04" db="EMBL/GenBank/DDBJ databases">
        <title>Draft genome sequence of Zooshikella ganghwensis VG4 isolated from Red Sea sediments.</title>
        <authorList>
            <person name="Rehman Z."/>
            <person name="Alam I."/>
            <person name="Kamau A."/>
            <person name="Bajic V."/>
            <person name="Leiknes T."/>
        </authorList>
    </citation>
    <scope>NUCLEOTIDE SEQUENCE [LARGE SCALE GENOMIC DNA]</scope>
    <source>
        <strain evidence="1 3">VG4</strain>
    </source>
</reference>
<organism evidence="1 3">
    <name type="scientific">Zooshikella ganghwensis</name>
    <dbReference type="NCBI Taxonomy" id="202772"/>
    <lineage>
        <taxon>Bacteria</taxon>
        <taxon>Pseudomonadati</taxon>
        <taxon>Pseudomonadota</taxon>
        <taxon>Gammaproteobacteria</taxon>
        <taxon>Oceanospirillales</taxon>
        <taxon>Zooshikellaceae</taxon>
        <taxon>Zooshikella</taxon>
    </lineage>
</organism>
<dbReference type="AlphaFoldDB" id="A0A4P9VEJ1"/>
<keyword evidence="3" id="KW-1185">Reference proteome</keyword>
<dbReference type="Pfam" id="PF10832">
    <property type="entry name" value="YhfG"/>
    <property type="match status" value="1"/>
</dbReference>
<evidence type="ECO:0000313" key="1">
    <source>
        <dbReference type="EMBL" id="RDH41475.1"/>
    </source>
</evidence>
<dbReference type="Proteomes" id="UP000257039">
    <property type="component" value="Unassembled WGS sequence"/>
</dbReference>
<gene>
    <name evidence="2" type="ORF">B9G39_27935</name>
    <name evidence="1" type="ORF">B9G39_28070</name>
</gene>
<protein>
    <submittedName>
        <fullName evidence="1">DUF2559 family protein</fullName>
    </submittedName>
</protein>
<proteinExistence type="predicted"/>
<dbReference type="RefSeq" id="WP_112477587.1">
    <property type="nucleotide sequence ID" value="NZ_NDXW01000007.1"/>
</dbReference>